<dbReference type="EMBL" id="ADNJ02000003">
    <property type="protein sequence ID" value="EFZ00748.1"/>
    <property type="molecule type" value="Genomic_DNA"/>
</dbReference>
<sequence length="1206" mass="131584">MGPTLAQQHAELSALLAAPSDADCEHAQQLMLQHRLEANKRVGGDLSYKDANGVLSKVAQGIIVVGVTPALVQALLEYDANVSIARFKSTNFWKAIRGKDQVDVRSHVLEQALRTCSDAIVLCLAQNADEMSINAALPIAIDLDDVLKVYILLKQGGNASELCQSFQKAVQDGSDEMVATLMTDGKGVCQDCRNKGLVQAARRGYEAKANMLLNHGADVGFDRACALLSAIRGGSPAIAENIALRREMSQYPLLGDMAAAEAYDQQQYRLLEMLLDSGAKGPNMDAILAKALEKNQLKLAQALVEHGALIPDKGEACLLSAVKSGRPELLQVALQSRPKMDILASAIVYATKLTDLDVCRRMIALLLSAGVRGDSVCETLVQILDKTLEPSEEQTQRELIHLLLQNGKADINFGAGRAVALVVTQGRSDLVDLFLQHGPSTETLIVALGSAMDLAMPQLRSELIQLILGHKSGAIEVDRLRSERLREAAIAAAAKRLRVEVLNSLISDTTSKATFSAALAALVSGSCKWLTPDGLTIVQTLLERGASGVALDDAFCQAVRFCDRQAMGLLMEFVGDTAFDAALMHLVQHSKDWQSPEQLWLVEELLGRCSGLSVNELLLEAVNACTDSDASLDLVDTIFIVRPDAANVNYKHGEAVKRAIRGGGVSLLRTLIETGATAETMTQAFMATIQSSLTEETVLHLLETLVCYAQQSGTGFDANMTFKDGLPPLASCLLSYPQSSKLVERLIQLGCNAETTFSCKICADKGAVPESITVLHWALCPHGNGQVPTDVMAKLIEAKGIKQFLPWTDQKAAHKQVANVNCIASSSHATPLILAARHGRSDVIRKLLDAGANPNSRDQSNRSALFYASQSGDSETARQLVKANARANDGSLHEAARNLRSKVVEILIQGKHEPNFPSNRPEHEGRTALQELAFKCDATRGAMELEETILALDKGKADVLSRYDGRNALFLALENLGPCQVTSAVLNTVMWREINNEQNVFVSADPNTGAKYYFSPTMYLQKGCYCGDPKHLDKLMQLLHQMQCVDRFYAEPGPGQPGFAQPPGTTGMPKRLLEVEERRRAEEEKQLYKDIDHRRKLERQREEAQVKADIEYHSQRQKMNPNLNPNLNLNHAAAGHQTEMEQRQAKVSWSREAAALETRQAVTARMAQQEQKLHLQQLQNKENVAFQKKKNRLTAEGLAAKWAPGK</sequence>
<dbReference type="InterPro" id="IPR050745">
    <property type="entry name" value="Multifunctional_regulatory"/>
</dbReference>
<evidence type="ECO:0000256" key="2">
    <source>
        <dbReference type="ARBA" id="ARBA00023043"/>
    </source>
</evidence>
<dbReference type="HOGENOM" id="CLU_001569_1_0_1"/>
<evidence type="ECO:0000256" key="1">
    <source>
        <dbReference type="ARBA" id="ARBA00022737"/>
    </source>
</evidence>
<feature type="repeat" description="ANK" evidence="3">
    <location>
        <begin position="827"/>
        <end position="859"/>
    </location>
</feature>
<dbReference type="Gene3D" id="1.25.40.20">
    <property type="entry name" value="Ankyrin repeat-containing domain"/>
    <property type="match status" value="3"/>
</dbReference>
<keyword evidence="5" id="KW-1185">Reference proteome</keyword>
<dbReference type="OrthoDB" id="194358at2759"/>
<reference evidence="4 5" key="1">
    <citation type="journal article" date="2011" name="PLoS Genet.">
        <title>Genome sequencing and comparative transcriptomics of the model entomopathogenic fungi Metarhizium anisopliae and M. acridum.</title>
        <authorList>
            <person name="Gao Q."/>
            <person name="Jin K."/>
            <person name="Ying S.H."/>
            <person name="Zhang Y."/>
            <person name="Xiao G."/>
            <person name="Shang Y."/>
            <person name="Duan Z."/>
            <person name="Hu X."/>
            <person name="Xie X.Q."/>
            <person name="Zhou G."/>
            <person name="Peng G."/>
            <person name="Luo Z."/>
            <person name="Huang W."/>
            <person name="Wang B."/>
            <person name="Fang W."/>
            <person name="Wang S."/>
            <person name="Zhong Y."/>
            <person name="Ma L.J."/>
            <person name="St Leger R.J."/>
            <person name="Zhao G.P."/>
            <person name="Pei Y."/>
            <person name="Feng M.G."/>
            <person name="Xia Y."/>
            <person name="Wang C."/>
        </authorList>
    </citation>
    <scope>NUCLEOTIDE SEQUENCE [LARGE SCALE GENOMIC DNA]</scope>
    <source>
        <strain evidence="5">ARSEF 23 / ATCC MYA-3075</strain>
    </source>
</reference>
<proteinExistence type="predicted"/>
<dbReference type="PROSITE" id="PS50297">
    <property type="entry name" value="ANK_REP_REGION"/>
    <property type="match status" value="1"/>
</dbReference>
<keyword evidence="2 3" id="KW-0040">ANK repeat</keyword>
<dbReference type="SMART" id="SM00248">
    <property type="entry name" value="ANK"/>
    <property type="match status" value="7"/>
</dbReference>
<comment type="caution">
    <text evidence="4">The sequence shown here is derived from an EMBL/GenBank/DDBJ whole genome shotgun (WGS) entry which is preliminary data.</text>
</comment>
<organism evidence="4 5">
    <name type="scientific">Metarhizium robertsii (strain ARSEF 23 / ATCC MYA-3075)</name>
    <name type="common">Metarhizium anisopliae (strain ARSEF 23)</name>
    <dbReference type="NCBI Taxonomy" id="655844"/>
    <lineage>
        <taxon>Eukaryota</taxon>
        <taxon>Fungi</taxon>
        <taxon>Dikarya</taxon>
        <taxon>Ascomycota</taxon>
        <taxon>Pezizomycotina</taxon>
        <taxon>Sordariomycetes</taxon>
        <taxon>Hypocreomycetidae</taxon>
        <taxon>Hypocreales</taxon>
        <taxon>Clavicipitaceae</taxon>
        <taxon>Metarhizium</taxon>
    </lineage>
</organism>
<evidence type="ECO:0000256" key="3">
    <source>
        <dbReference type="PROSITE-ProRule" id="PRU00023"/>
    </source>
</evidence>
<protein>
    <submittedName>
        <fullName evidence="4">Ankyrin repeat containing protein</fullName>
    </submittedName>
</protein>
<evidence type="ECO:0000313" key="5">
    <source>
        <dbReference type="Proteomes" id="UP000002498"/>
    </source>
</evidence>
<dbReference type="GeneID" id="19257630"/>
<dbReference type="RefSeq" id="XP_007819533.1">
    <property type="nucleotide sequence ID" value="XM_007821342.1"/>
</dbReference>
<dbReference type="PROSITE" id="PS50088">
    <property type="entry name" value="ANK_REPEAT"/>
    <property type="match status" value="1"/>
</dbReference>
<evidence type="ECO:0000313" key="4">
    <source>
        <dbReference type="EMBL" id="EFZ00748.1"/>
    </source>
</evidence>
<dbReference type="SUPFAM" id="SSF48403">
    <property type="entry name" value="Ankyrin repeat"/>
    <property type="match status" value="2"/>
</dbReference>
<dbReference type="AlphaFoldDB" id="E9ETJ5"/>
<dbReference type="KEGG" id="maj:MAA_03344"/>
<dbReference type="Proteomes" id="UP000002498">
    <property type="component" value="Unassembled WGS sequence"/>
</dbReference>
<dbReference type="PANTHER" id="PTHR24189">
    <property type="entry name" value="MYOTROPHIN"/>
    <property type="match status" value="1"/>
</dbReference>
<dbReference type="InterPro" id="IPR036770">
    <property type="entry name" value="Ankyrin_rpt-contain_sf"/>
</dbReference>
<name>E9ETJ5_METRA</name>
<accession>E9ETJ5</accession>
<gene>
    <name evidence="4" type="ORF">MAA_03344</name>
</gene>
<dbReference type="InterPro" id="IPR002110">
    <property type="entry name" value="Ankyrin_rpt"/>
</dbReference>
<dbReference type="PANTHER" id="PTHR24189:SF50">
    <property type="entry name" value="ANKYRIN REPEAT AND SOCS BOX PROTEIN 2"/>
    <property type="match status" value="1"/>
</dbReference>
<dbReference type="Pfam" id="PF12796">
    <property type="entry name" value="Ank_2"/>
    <property type="match status" value="1"/>
</dbReference>
<keyword evidence="1" id="KW-0677">Repeat</keyword>
<reference evidence="4 5" key="2">
    <citation type="journal article" date="2014" name="Proc. Natl. Acad. Sci. U.S.A.">
        <title>Trajectory and genomic determinants of fungal-pathogen speciation and host adaptation.</title>
        <authorList>
            <person name="Hu X."/>
            <person name="Xiao G."/>
            <person name="Zheng P."/>
            <person name="Shang Y."/>
            <person name="Su Y."/>
            <person name="Zhang X."/>
            <person name="Liu X."/>
            <person name="Zhan S."/>
            <person name="St Leger R.J."/>
            <person name="Wang C."/>
        </authorList>
    </citation>
    <scope>GENOME REANNOTATION</scope>
    <source>
        <strain evidence="5">ARSEF 23 / ATCC MYA-3075</strain>
    </source>
</reference>